<protein>
    <recommendedName>
        <fullName evidence="5">Holin</fullName>
    </recommendedName>
</protein>
<feature type="region of interest" description="Disordered" evidence="1">
    <location>
        <begin position="93"/>
        <end position="113"/>
    </location>
</feature>
<dbReference type="EMBL" id="JAHRID010000001">
    <property type="protein sequence ID" value="MBV2127933.1"/>
    <property type="molecule type" value="Genomic_DNA"/>
</dbReference>
<reference evidence="3 4" key="1">
    <citation type="submission" date="2021-06" db="EMBL/GenBank/DDBJ databases">
        <title>Rheinheimera indica sp. nov., isolated from deep-sea sediment.</title>
        <authorList>
            <person name="Wang Z."/>
            <person name="Zhang X.-Y."/>
        </authorList>
    </citation>
    <scope>NUCLEOTIDE SEQUENCE [LARGE SCALE GENOMIC DNA]</scope>
    <source>
        <strain evidence="3 4">SM2107</strain>
    </source>
</reference>
<accession>A0ABS6MGJ9</accession>
<proteinExistence type="predicted"/>
<evidence type="ECO:0000313" key="3">
    <source>
        <dbReference type="EMBL" id="MBV2127933.1"/>
    </source>
</evidence>
<evidence type="ECO:0000256" key="2">
    <source>
        <dbReference type="SAM" id="Phobius"/>
    </source>
</evidence>
<organism evidence="3 4">
    <name type="scientific">Arsukibacterium indicum</name>
    <dbReference type="NCBI Taxonomy" id="2848612"/>
    <lineage>
        <taxon>Bacteria</taxon>
        <taxon>Pseudomonadati</taxon>
        <taxon>Pseudomonadota</taxon>
        <taxon>Gammaproteobacteria</taxon>
        <taxon>Chromatiales</taxon>
        <taxon>Chromatiaceae</taxon>
        <taxon>Arsukibacterium</taxon>
    </lineage>
</organism>
<evidence type="ECO:0008006" key="5">
    <source>
        <dbReference type="Google" id="ProtNLM"/>
    </source>
</evidence>
<keyword evidence="2" id="KW-0812">Transmembrane</keyword>
<sequence>MTMNTIAIRPMSNTTTAFTYVSAVGTAIGGWLTISNAALLIGVMVTIALGYIQWQVWYNRKCQDAERHEWERRRHELELKALISSAVPMQLVNQSEAGDPADPKPPQGGAEAR</sequence>
<keyword evidence="4" id="KW-1185">Reference proteome</keyword>
<gene>
    <name evidence="3" type="ORF">KQY15_02320</name>
</gene>
<name>A0ABS6MGJ9_9GAMM</name>
<dbReference type="RefSeq" id="WP_217666834.1">
    <property type="nucleotide sequence ID" value="NZ_JAHRID010000001.1"/>
</dbReference>
<feature type="transmembrane region" description="Helical" evidence="2">
    <location>
        <begin position="28"/>
        <end position="52"/>
    </location>
</feature>
<keyword evidence="2" id="KW-0472">Membrane</keyword>
<dbReference type="Proteomes" id="UP000704611">
    <property type="component" value="Unassembled WGS sequence"/>
</dbReference>
<keyword evidence="2" id="KW-1133">Transmembrane helix</keyword>
<evidence type="ECO:0000313" key="4">
    <source>
        <dbReference type="Proteomes" id="UP000704611"/>
    </source>
</evidence>
<comment type="caution">
    <text evidence="3">The sequence shown here is derived from an EMBL/GenBank/DDBJ whole genome shotgun (WGS) entry which is preliminary data.</text>
</comment>
<evidence type="ECO:0000256" key="1">
    <source>
        <dbReference type="SAM" id="MobiDB-lite"/>
    </source>
</evidence>